<name>A0A6J4LIT2_9BACT</name>
<protein>
    <recommendedName>
        <fullName evidence="6">HTH tetR-type domain-containing protein</fullName>
    </recommendedName>
</protein>
<evidence type="ECO:0000259" key="6">
    <source>
        <dbReference type="PROSITE" id="PS50977"/>
    </source>
</evidence>
<keyword evidence="1" id="KW-0678">Repressor</keyword>
<dbReference type="AlphaFoldDB" id="A0A6J4LIT2"/>
<evidence type="ECO:0000256" key="3">
    <source>
        <dbReference type="ARBA" id="ARBA00023125"/>
    </source>
</evidence>
<evidence type="ECO:0000313" key="7">
    <source>
        <dbReference type="EMBL" id="CAA9333428.1"/>
    </source>
</evidence>
<gene>
    <name evidence="7" type="ORF">AVDCRST_MAG68-2615</name>
</gene>
<accession>A0A6J4LIT2</accession>
<evidence type="ECO:0000256" key="4">
    <source>
        <dbReference type="ARBA" id="ARBA00023163"/>
    </source>
</evidence>
<dbReference type="PROSITE" id="PS50977">
    <property type="entry name" value="HTH_TETR_2"/>
    <property type="match status" value="1"/>
</dbReference>
<dbReference type="Pfam" id="PF13977">
    <property type="entry name" value="TetR_C_6"/>
    <property type="match status" value="1"/>
</dbReference>
<dbReference type="EMBL" id="CADCTW010000128">
    <property type="protein sequence ID" value="CAA9333428.1"/>
    <property type="molecule type" value="Genomic_DNA"/>
</dbReference>
<dbReference type="SUPFAM" id="SSF48498">
    <property type="entry name" value="Tetracyclin repressor-like, C-terminal domain"/>
    <property type="match status" value="1"/>
</dbReference>
<proteinExistence type="predicted"/>
<dbReference type="Gene3D" id="1.10.357.10">
    <property type="entry name" value="Tetracycline Repressor, domain 2"/>
    <property type="match status" value="1"/>
</dbReference>
<dbReference type="InterPro" id="IPR036271">
    <property type="entry name" value="Tet_transcr_reg_TetR-rel_C_sf"/>
</dbReference>
<reference evidence="7" key="1">
    <citation type="submission" date="2020-02" db="EMBL/GenBank/DDBJ databases">
        <authorList>
            <person name="Meier V. D."/>
        </authorList>
    </citation>
    <scope>NUCLEOTIDE SEQUENCE</scope>
    <source>
        <strain evidence="7">AVDCRST_MAG68</strain>
    </source>
</reference>
<feature type="domain" description="HTH tetR-type" evidence="6">
    <location>
        <begin position="9"/>
        <end position="69"/>
    </location>
</feature>
<dbReference type="Pfam" id="PF00440">
    <property type="entry name" value="TetR_N"/>
    <property type="match status" value="1"/>
</dbReference>
<organism evidence="7">
    <name type="scientific">uncultured Gemmatimonadota bacterium</name>
    <dbReference type="NCBI Taxonomy" id="203437"/>
    <lineage>
        <taxon>Bacteria</taxon>
        <taxon>Pseudomonadati</taxon>
        <taxon>Gemmatimonadota</taxon>
        <taxon>environmental samples</taxon>
    </lineage>
</organism>
<keyword evidence="2" id="KW-0805">Transcription regulation</keyword>
<feature type="DNA-binding region" description="H-T-H motif" evidence="5">
    <location>
        <begin position="32"/>
        <end position="51"/>
    </location>
</feature>
<dbReference type="GO" id="GO:0003677">
    <property type="term" value="F:DNA binding"/>
    <property type="evidence" value="ECO:0007669"/>
    <property type="project" value="UniProtKB-UniRule"/>
</dbReference>
<dbReference type="InterPro" id="IPR039538">
    <property type="entry name" value="BetI_C"/>
</dbReference>
<keyword evidence="3 5" id="KW-0238">DNA-binding</keyword>
<keyword evidence="4" id="KW-0804">Transcription</keyword>
<evidence type="ECO:0000256" key="5">
    <source>
        <dbReference type="PROSITE-ProRule" id="PRU00335"/>
    </source>
</evidence>
<evidence type="ECO:0000256" key="2">
    <source>
        <dbReference type="ARBA" id="ARBA00023015"/>
    </source>
</evidence>
<dbReference type="InterPro" id="IPR001647">
    <property type="entry name" value="HTH_TetR"/>
</dbReference>
<dbReference type="InterPro" id="IPR009057">
    <property type="entry name" value="Homeodomain-like_sf"/>
</dbReference>
<sequence>MPGERASEDVRREQILQASFEVASREGIGGLTIRAVAAEARLSHSLVVFYFQRKERLVLELLEWLIGTTAVLHVSDEVARIPGALDRLHVLLQQELARLARQPKHTRLFFEYWARGTQDEAVRARIAAELERYRAAFRPIMAELHRADPAAFAGVTADGMAAVAVSWLQGCAVQGMIAPGRFDMPGYLAAVRGFTARLG</sequence>
<dbReference type="SUPFAM" id="SSF46689">
    <property type="entry name" value="Homeodomain-like"/>
    <property type="match status" value="1"/>
</dbReference>
<evidence type="ECO:0000256" key="1">
    <source>
        <dbReference type="ARBA" id="ARBA00022491"/>
    </source>
</evidence>